<dbReference type="Pfam" id="PF00650">
    <property type="entry name" value="CRAL_TRIO"/>
    <property type="match status" value="1"/>
</dbReference>
<evidence type="ECO:0000256" key="1">
    <source>
        <dbReference type="SAM" id="Coils"/>
    </source>
</evidence>
<proteinExistence type="predicted"/>
<dbReference type="Proteomes" id="UP000075902">
    <property type="component" value="Unassembled WGS sequence"/>
</dbReference>
<keyword evidence="1" id="KW-0175">Coiled coil</keyword>
<dbReference type="SMART" id="SM00516">
    <property type="entry name" value="SEC14"/>
    <property type="match status" value="1"/>
</dbReference>
<dbReference type="InterPro" id="IPR036865">
    <property type="entry name" value="CRAL-TRIO_dom_sf"/>
</dbReference>
<feature type="domain" description="CRAL-TRIO" evidence="2">
    <location>
        <begin position="19"/>
        <end position="179"/>
    </location>
</feature>
<evidence type="ECO:0000313" key="4">
    <source>
        <dbReference type="Proteomes" id="UP000075902"/>
    </source>
</evidence>
<dbReference type="Gene3D" id="1.20.5.1200">
    <property type="entry name" value="Alpha-tocopherol transfer"/>
    <property type="match status" value="1"/>
</dbReference>
<dbReference type="PANTHER" id="PTHR10174:SF226">
    <property type="entry name" value="CLAVESIN-1-LIKE PROTEIN"/>
    <property type="match status" value="1"/>
</dbReference>
<dbReference type="InterPro" id="IPR007931">
    <property type="entry name" value="TsetseEP"/>
</dbReference>
<dbReference type="AlphaFoldDB" id="A0A182THE2"/>
<evidence type="ECO:0000259" key="2">
    <source>
        <dbReference type="PROSITE" id="PS50191"/>
    </source>
</evidence>
<dbReference type="Gene3D" id="3.40.525.10">
    <property type="entry name" value="CRAL-TRIO lipid binding domain"/>
    <property type="match status" value="1"/>
</dbReference>
<feature type="coiled-coil region" evidence="1">
    <location>
        <begin position="250"/>
        <end position="280"/>
    </location>
</feature>
<dbReference type="GO" id="GO:0016020">
    <property type="term" value="C:membrane"/>
    <property type="evidence" value="ECO:0007669"/>
    <property type="project" value="TreeGrafter"/>
</dbReference>
<sequence length="437" mass="48133">KKNQEANPDWFFHKPIATYSELLNRNVKFALDRHDRRGRRVFITRLGAIDFSSMAVTDLANLDDIWFELMLNELETLESGVTCLIDMSGYSLKSFRFLTPQNIRIGSAKTDLLPLKNIEFHVVNSSVFMNAAIAILYPMLSKKIKDQVRFHYSNWASLHEYIPADILPAEYGGTAGKTFDFKTIHGQVLDRANDFDRLLTYGVRYGSAPTGTAATAQIVPKGKGALFFAEFTHLLDGIAKEALASLSSLEQNAGKQIASVEDAIQDLEQLYNEKVLKEIERYDGALNELSSSVSPCFESVPQNIRDIVQGARGQAGQCGKQTLDRVRKIQENIEQHIQDGAEKVKQIVAIGQKCLQENSWIGDQINCALQNAPVAVSIVEDIVKDAAGLIGQTSREVSALAKDTEQCLAVAVQGAVGEFNDMLAQVVGCLDASQSGN</sequence>
<dbReference type="PANTHER" id="PTHR10174">
    <property type="entry name" value="ALPHA-TOCOPHEROL TRANSFER PROTEIN-RELATED"/>
    <property type="match status" value="1"/>
</dbReference>
<name>A0A182THE2_9DIPT</name>
<organism evidence="3 4">
    <name type="scientific">Anopheles melas</name>
    <dbReference type="NCBI Taxonomy" id="34690"/>
    <lineage>
        <taxon>Eukaryota</taxon>
        <taxon>Metazoa</taxon>
        <taxon>Ecdysozoa</taxon>
        <taxon>Arthropoda</taxon>
        <taxon>Hexapoda</taxon>
        <taxon>Insecta</taxon>
        <taxon>Pterygota</taxon>
        <taxon>Neoptera</taxon>
        <taxon>Endopterygota</taxon>
        <taxon>Diptera</taxon>
        <taxon>Nematocera</taxon>
        <taxon>Culicoidea</taxon>
        <taxon>Culicidae</taxon>
        <taxon>Anophelinae</taxon>
        <taxon>Anopheles</taxon>
    </lineage>
</organism>
<reference evidence="3" key="2">
    <citation type="submission" date="2020-05" db="UniProtKB">
        <authorList>
            <consortium name="EnsemblMetazoa"/>
        </authorList>
    </citation>
    <scope>IDENTIFICATION</scope>
    <source>
        <strain evidence="3">CM1001059</strain>
    </source>
</reference>
<dbReference type="VEuPathDB" id="VectorBase:AMEC002341"/>
<reference evidence="4" key="1">
    <citation type="submission" date="2014-01" db="EMBL/GenBank/DDBJ databases">
        <title>The Genome Sequence of Anopheles melas CM1001059_A (V2).</title>
        <authorList>
            <consortium name="The Broad Institute Genomics Platform"/>
            <person name="Neafsey D.E."/>
            <person name="Besansky N."/>
            <person name="Howell P."/>
            <person name="Walton C."/>
            <person name="Young S.K."/>
            <person name="Zeng Q."/>
            <person name="Gargeya S."/>
            <person name="Fitzgerald M."/>
            <person name="Haas B."/>
            <person name="Abouelleil A."/>
            <person name="Allen A.W."/>
            <person name="Alvarado L."/>
            <person name="Arachchi H.M."/>
            <person name="Berlin A.M."/>
            <person name="Chapman S.B."/>
            <person name="Gainer-Dewar J."/>
            <person name="Goldberg J."/>
            <person name="Griggs A."/>
            <person name="Gujja S."/>
            <person name="Hansen M."/>
            <person name="Howarth C."/>
            <person name="Imamovic A."/>
            <person name="Ireland A."/>
            <person name="Larimer J."/>
            <person name="McCowan C."/>
            <person name="Murphy C."/>
            <person name="Pearson M."/>
            <person name="Poon T.W."/>
            <person name="Priest M."/>
            <person name="Roberts A."/>
            <person name="Saif S."/>
            <person name="Shea T."/>
            <person name="Sisk P."/>
            <person name="Sykes S."/>
            <person name="Wortman J."/>
            <person name="Nusbaum C."/>
            <person name="Birren B."/>
        </authorList>
    </citation>
    <scope>NUCLEOTIDE SEQUENCE [LARGE SCALE GENOMIC DNA]</scope>
    <source>
        <strain evidence="4">CM1001059</strain>
    </source>
</reference>
<dbReference type="Pfam" id="PF05267">
    <property type="entry name" value="DUF725"/>
    <property type="match status" value="1"/>
</dbReference>
<keyword evidence="4" id="KW-1185">Reference proteome</keyword>
<evidence type="ECO:0000313" key="3">
    <source>
        <dbReference type="EnsemblMetazoa" id="AMEC002341-PA"/>
    </source>
</evidence>
<dbReference type="GO" id="GO:1902936">
    <property type="term" value="F:phosphatidylinositol bisphosphate binding"/>
    <property type="evidence" value="ECO:0007669"/>
    <property type="project" value="TreeGrafter"/>
</dbReference>
<dbReference type="CDD" id="cd00170">
    <property type="entry name" value="SEC14"/>
    <property type="match status" value="1"/>
</dbReference>
<dbReference type="EnsemblMetazoa" id="AMEC002341-RA">
    <property type="protein sequence ID" value="AMEC002341-PA"/>
    <property type="gene ID" value="AMEC002341"/>
</dbReference>
<dbReference type="InterPro" id="IPR001251">
    <property type="entry name" value="CRAL-TRIO_dom"/>
</dbReference>
<dbReference type="STRING" id="34690.A0A182THE2"/>
<dbReference type="SUPFAM" id="SSF52087">
    <property type="entry name" value="CRAL/TRIO domain"/>
    <property type="match status" value="1"/>
</dbReference>
<dbReference type="PROSITE" id="PS50191">
    <property type="entry name" value="CRAL_TRIO"/>
    <property type="match status" value="1"/>
</dbReference>
<protein>
    <submittedName>
        <fullName evidence="3">CRAL-TRIO domain-containing protein</fullName>
    </submittedName>
</protein>
<accession>A0A182THE2</accession>